<dbReference type="GO" id="GO:0005783">
    <property type="term" value="C:endoplasmic reticulum"/>
    <property type="evidence" value="ECO:0007669"/>
    <property type="project" value="TreeGrafter"/>
</dbReference>
<comment type="caution">
    <text evidence="3">The sequence shown here is derived from an EMBL/GenBank/DDBJ whole genome shotgun (WGS) entry which is preliminary data.</text>
</comment>
<proteinExistence type="predicted"/>
<feature type="domain" description="C2" evidence="2">
    <location>
        <begin position="95"/>
        <end position="133"/>
    </location>
</feature>
<dbReference type="OrthoDB" id="67700at2759"/>
<dbReference type="InterPro" id="IPR035892">
    <property type="entry name" value="C2_domain_sf"/>
</dbReference>
<name>A0A7J7L426_9MAGN</name>
<dbReference type="Pfam" id="PF00168">
    <property type="entry name" value="C2"/>
    <property type="match status" value="1"/>
</dbReference>
<evidence type="ECO:0000313" key="4">
    <source>
        <dbReference type="Proteomes" id="UP000541444"/>
    </source>
</evidence>
<sequence length="256" mass="28507">MGLGGKKKGNGSSFETPEPSSPKVKWLDKQLSKMWPFIVDVAIMVIRESVEPLLEDYRPPGITSLKFRKLAIRKVAPKIEGIRVQSLNKELKPQGKISVTVVRGNNLKNMEMLGKSDPYMVLSIRLIFKVKTKDVGQDKLLGVAKLPLIELIPGTPKEIDLRLLPSLDMLKIKDKKDRGTLTLKVLYHQFSKEEQLATLEVAKRILEEKKKMKEAGMIGSMMDALDGVASLVGSGVGLVDMELALELELYVVVMVQ</sequence>
<dbReference type="PANTHER" id="PTHR10774">
    <property type="entry name" value="EXTENDED SYNAPTOTAGMIN-RELATED"/>
    <property type="match status" value="1"/>
</dbReference>
<protein>
    <recommendedName>
        <fullName evidence="2">C2 domain-containing protein</fullName>
    </recommendedName>
</protein>
<dbReference type="SUPFAM" id="SSF49562">
    <property type="entry name" value="C2 domain (Calcium/lipid-binding domain, CaLB)"/>
    <property type="match status" value="1"/>
</dbReference>
<organism evidence="3 4">
    <name type="scientific">Kingdonia uniflora</name>
    <dbReference type="NCBI Taxonomy" id="39325"/>
    <lineage>
        <taxon>Eukaryota</taxon>
        <taxon>Viridiplantae</taxon>
        <taxon>Streptophyta</taxon>
        <taxon>Embryophyta</taxon>
        <taxon>Tracheophyta</taxon>
        <taxon>Spermatophyta</taxon>
        <taxon>Magnoliopsida</taxon>
        <taxon>Ranunculales</taxon>
        <taxon>Circaeasteraceae</taxon>
        <taxon>Kingdonia</taxon>
    </lineage>
</organism>
<gene>
    <name evidence="3" type="ORF">GIB67_036380</name>
</gene>
<keyword evidence="4" id="KW-1185">Reference proteome</keyword>
<dbReference type="InterPro" id="IPR000008">
    <property type="entry name" value="C2_dom"/>
</dbReference>
<dbReference type="EMBL" id="JACGCM010002659">
    <property type="protein sequence ID" value="KAF6137343.1"/>
    <property type="molecule type" value="Genomic_DNA"/>
</dbReference>
<dbReference type="InterPro" id="IPR045050">
    <property type="entry name" value="Synaptotagmin_plant"/>
</dbReference>
<evidence type="ECO:0000256" key="1">
    <source>
        <dbReference type="SAM" id="MobiDB-lite"/>
    </source>
</evidence>
<reference evidence="3 4" key="1">
    <citation type="journal article" date="2020" name="IScience">
        <title>Genome Sequencing of the Endangered Kingdonia uniflora (Circaeasteraceae, Ranunculales) Reveals Potential Mechanisms of Evolutionary Specialization.</title>
        <authorList>
            <person name="Sun Y."/>
            <person name="Deng T."/>
            <person name="Zhang A."/>
            <person name="Moore M.J."/>
            <person name="Landis J.B."/>
            <person name="Lin N."/>
            <person name="Zhang H."/>
            <person name="Zhang X."/>
            <person name="Huang J."/>
            <person name="Zhang X."/>
            <person name="Sun H."/>
            <person name="Wang H."/>
        </authorList>
    </citation>
    <scope>NUCLEOTIDE SEQUENCE [LARGE SCALE GENOMIC DNA]</scope>
    <source>
        <strain evidence="3">TB1705</strain>
        <tissue evidence="3">Leaf</tissue>
    </source>
</reference>
<evidence type="ECO:0000259" key="2">
    <source>
        <dbReference type="Pfam" id="PF00168"/>
    </source>
</evidence>
<evidence type="ECO:0000313" key="3">
    <source>
        <dbReference type="EMBL" id="KAF6137343.1"/>
    </source>
</evidence>
<dbReference type="Proteomes" id="UP000541444">
    <property type="component" value="Unassembled WGS sequence"/>
</dbReference>
<feature type="region of interest" description="Disordered" evidence="1">
    <location>
        <begin position="1"/>
        <end position="23"/>
    </location>
</feature>
<dbReference type="GO" id="GO:0008289">
    <property type="term" value="F:lipid binding"/>
    <property type="evidence" value="ECO:0007669"/>
    <property type="project" value="InterPro"/>
</dbReference>
<accession>A0A7J7L426</accession>
<dbReference type="Gene3D" id="2.60.40.150">
    <property type="entry name" value="C2 domain"/>
    <property type="match status" value="1"/>
</dbReference>
<dbReference type="AlphaFoldDB" id="A0A7J7L426"/>
<dbReference type="PANTHER" id="PTHR10774:SF190">
    <property type="entry name" value="C2 CALCIUM_LIPID-BINDING ENDONUCLEASE_EXONUCLEASE_PHOSPHATASE-RELATED"/>
    <property type="match status" value="1"/>
</dbReference>